<evidence type="ECO:0000256" key="2">
    <source>
        <dbReference type="ARBA" id="ARBA00022475"/>
    </source>
</evidence>
<feature type="domain" description="HAMP" evidence="14">
    <location>
        <begin position="300"/>
        <end position="354"/>
    </location>
</feature>
<evidence type="ECO:0000259" key="14">
    <source>
        <dbReference type="PROSITE" id="PS50885"/>
    </source>
</evidence>
<dbReference type="Pfam" id="PF00672">
    <property type="entry name" value="HAMP"/>
    <property type="match status" value="1"/>
</dbReference>
<evidence type="ECO:0000256" key="9">
    <source>
        <dbReference type="PROSITE-ProRule" id="PRU00284"/>
    </source>
</evidence>
<evidence type="ECO:0000256" key="12">
    <source>
        <dbReference type="SAM" id="Phobius"/>
    </source>
</evidence>
<evidence type="ECO:0000256" key="11">
    <source>
        <dbReference type="SAM" id="MobiDB-lite"/>
    </source>
</evidence>
<dbReference type="SMART" id="SM00283">
    <property type="entry name" value="MA"/>
    <property type="match status" value="1"/>
</dbReference>
<dbReference type="Pfam" id="PF00015">
    <property type="entry name" value="MCPsignal"/>
    <property type="match status" value="1"/>
</dbReference>
<dbReference type="CDD" id="cd06225">
    <property type="entry name" value="HAMP"/>
    <property type="match status" value="1"/>
</dbReference>
<dbReference type="InterPro" id="IPR004089">
    <property type="entry name" value="MCPsignal_dom"/>
</dbReference>
<protein>
    <submittedName>
        <fullName evidence="15">Methyl-accepting chemotaxis protein</fullName>
    </submittedName>
</protein>
<feature type="transmembrane region" description="Helical" evidence="12">
    <location>
        <begin position="276"/>
        <end position="299"/>
    </location>
</feature>
<keyword evidence="16" id="KW-1185">Reference proteome</keyword>
<evidence type="ECO:0000256" key="5">
    <source>
        <dbReference type="ARBA" id="ARBA00022989"/>
    </source>
</evidence>
<dbReference type="SUPFAM" id="SSF58104">
    <property type="entry name" value="Methyl-accepting chemotaxis protein (MCP) signaling domain"/>
    <property type="match status" value="1"/>
</dbReference>
<dbReference type="PRINTS" id="PR00260">
    <property type="entry name" value="CHEMTRNSDUCR"/>
</dbReference>
<sequence>MALGMRTLQSKLVAAVSAMVIVTGVVIAGASYFLSSAQQEAESKAQISAVSNVLGIHIGNWISAKAQVLNAFKPVPHDPGLVAGMGYARDAGGFANVFLAYPDGTQQNANNVTLPPDNNDPRKWHWWGRAQAEQNGTFVEMPSVAAATGSAVSSFAHAVVNGGQVVGVIGADVEISSIMQELKRTQLPGEGYAFIVNHDGLIFAHSDPSRLNQPASALGAALTPAVLESTFNDKGFSEVAIDGHTKLITVLPVPGTEFRLVAVSDKAALQAATRALLYKSVIILIVLLVVIISLSTLFLRKQLQPLLGIRKAMRDISQGDADLSRRLPVLTQDEVGQTSEAFNQFIGQLGKTFADVRSRSQQLAQGVESARNEIQRIARETNSITDFAGHNAAAIEEVTVSVSEVAASAQQADELASQTAEQSNNSARDLEKISVESSQTRETVQSISGMLDTLAQRASDIRSITTVIGEIAGQTNLLALNAAIEAARAGEQGRGFAVVADEVRKLAERTSAATGEITGMLESISKETGSAAGSMQGALDSVTASVTLTEQASGRMREVASSIQDMAGRVGHIADATLEQRNATNAMSESTEQINQRIGQSDSALQNTSRNLEQLEKLAQAINADFGRFRL</sequence>
<evidence type="ECO:0000256" key="10">
    <source>
        <dbReference type="SAM" id="Coils"/>
    </source>
</evidence>
<feature type="transmembrane region" description="Helical" evidence="12">
    <location>
        <begin position="12"/>
        <end position="34"/>
    </location>
</feature>
<dbReference type="Gene3D" id="1.10.287.950">
    <property type="entry name" value="Methyl-accepting chemotaxis protein"/>
    <property type="match status" value="1"/>
</dbReference>
<dbReference type="RefSeq" id="WP_188701657.1">
    <property type="nucleotide sequence ID" value="NZ_BMLX01000001.1"/>
</dbReference>
<dbReference type="InterPro" id="IPR033479">
    <property type="entry name" value="dCache_1"/>
</dbReference>
<evidence type="ECO:0000256" key="8">
    <source>
        <dbReference type="ARBA" id="ARBA00029447"/>
    </source>
</evidence>
<comment type="similarity">
    <text evidence="8">Belongs to the methyl-accepting chemotaxis (MCP) protein family.</text>
</comment>
<dbReference type="PROSITE" id="PS50111">
    <property type="entry name" value="CHEMOTAXIS_TRANSDUC_2"/>
    <property type="match status" value="1"/>
</dbReference>
<keyword evidence="4 12" id="KW-0812">Transmembrane</keyword>
<evidence type="ECO:0000256" key="7">
    <source>
        <dbReference type="ARBA" id="ARBA00023224"/>
    </source>
</evidence>
<evidence type="ECO:0000256" key="4">
    <source>
        <dbReference type="ARBA" id="ARBA00022692"/>
    </source>
</evidence>
<feature type="compositionally biased region" description="Polar residues" evidence="11">
    <location>
        <begin position="417"/>
        <end position="427"/>
    </location>
</feature>
<dbReference type="PROSITE" id="PS50885">
    <property type="entry name" value="HAMP"/>
    <property type="match status" value="1"/>
</dbReference>
<dbReference type="SMART" id="SM00304">
    <property type="entry name" value="HAMP"/>
    <property type="match status" value="1"/>
</dbReference>
<dbReference type="Gene3D" id="3.30.450.20">
    <property type="entry name" value="PAS domain"/>
    <property type="match status" value="2"/>
</dbReference>
<comment type="caution">
    <text evidence="15">The sequence shown here is derived from an EMBL/GenBank/DDBJ whole genome shotgun (WGS) entry which is preliminary data.</text>
</comment>
<dbReference type="EMBL" id="BMLX01000001">
    <property type="protein sequence ID" value="GGP18102.1"/>
    <property type="molecule type" value="Genomic_DNA"/>
</dbReference>
<organism evidence="15 16">
    <name type="scientific">Silvimonas iriomotensis</name>
    <dbReference type="NCBI Taxonomy" id="449662"/>
    <lineage>
        <taxon>Bacteria</taxon>
        <taxon>Pseudomonadati</taxon>
        <taxon>Pseudomonadota</taxon>
        <taxon>Betaproteobacteria</taxon>
        <taxon>Neisseriales</taxon>
        <taxon>Chitinibacteraceae</taxon>
        <taxon>Silvimonas</taxon>
    </lineage>
</organism>
<evidence type="ECO:0000256" key="6">
    <source>
        <dbReference type="ARBA" id="ARBA00023136"/>
    </source>
</evidence>
<dbReference type="PANTHER" id="PTHR32089">
    <property type="entry name" value="METHYL-ACCEPTING CHEMOTAXIS PROTEIN MCPB"/>
    <property type="match status" value="1"/>
</dbReference>
<dbReference type="InterPro" id="IPR003660">
    <property type="entry name" value="HAMP_dom"/>
</dbReference>
<evidence type="ECO:0000313" key="16">
    <source>
        <dbReference type="Proteomes" id="UP000637267"/>
    </source>
</evidence>
<keyword evidence="6 12" id="KW-0472">Membrane</keyword>
<dbReference type="Proteomes" id="UP000637267">
    <property type="component" value="Unassembled WGS sequence"/>
</dbReference>
<accession>A0ABQ2P4M3</accession>
<feature type="domain" description="Methyl-accepting transducer" evidence="13">
    <location>
        <begin position="359"/>
        <end position="595"/>
    </location>
</feature>
<feature type="region of interest" description="Disordered" evidence="11">
    <location>
        <begin position="417"/>
        <end position="437"/>
    </location>
</feature>
<keyword evidence="5 12" id="KW-1133">Transmembrane helix</keyword>
<evidence type="ECO:0000256" key="1">
    <source>
        <dbReference type="ARBA" id="ARBA00004651"/>
    </source>
</evidence>
<gene>
    <name evidence="15" type="ORF">GCM10010970_03180</name>
</gene>
<dbReference type="PANTHER" id="PTHR32089:SF117">
    <property type="entry name" value="METHYL ACCEPTING SENSORY TRANSDUCER WITH CACHE_1 SMALL MOLECULE BINDING DOMAIN"/>
    <property type="match status" value="1"/>
</dbReference>
<proteinExistence type="inferred from homology"/>
<dbReference type="CDD" id="cd12912">
    <property type="entry name" value="PDC2_MCP_like"/>
    <property type="match status" value="1"/>
</dbReference>
<evidence type="ECO:0000259" key="13">
    <source>
        <dbReference type="PROSITE" id="PS50111"/>
    </source>
</evidence>
<comment type="subcellular location">
    <subcellularLocation>
        <location evidence="1">Cell membrane</location>
        <topology evidence="1">Multi-pass membrane protein</topology>
    </subcellularLocation>
</comment>
<evidence type="ECO:0000256" key="3">
    <source>
        <dbReference type="ARBA" id="ARBA00022500"/>
    </source>
</evidence>
<keyword evidence="3" id="KW-0145">Chemotaxis</keyword>
<dbReference type="Pfam" id="PF02743">
    <property type="entry name" value="dCache_1"/>
    <property type="match status" value="1"/>
</dbReference>
<keyword evidence="10" id="KW-0175">Coiled coil</keyword>
<reference evidence="16" key="1">
    <citation type="journal article" date="2019" name="Int. J. Syst. Evol. Microbiol.">
        <title>The Global Catalogue of Microorganisms (GCM) 10K type strain sequencing project: providing services to taxonomists for standard genome sequencing and annotation.</title>
        <authorList>
            <consortium name="The Broad Institute Genomics Platform"/>
            <consortium name="The Broad Institute Genome Sequencing Center for Infectious Disease"/>
            <person name="Wu L."/>
            <person name="Ma J."/>
        </authorList>
    </citation>
    <scope>NUCLEOTIDE SEQUENCE [LARGE SCALE GENOMIC DNA]</scope>
    <source>
        <strain evidence="16">CGMCC 1.8859</strain>
    </source>
</reference>
<feature type="coiled-coil region" evidence="10">
    <location>
        <begin position="598"/>
        <end position="625"/>
    </location>
</feature>
<dbReference type="CDD" id="cd11386">
    <property type="entry name" value="MCP_signal"/>
    <property type="match status" value="1"/>
</dbReference>
<dbReference type="InterPro" id="IPR004090">
    <property type="entry name" value="Chemotax_Me-accpt_rcpt"/>
</dbReference>
<keyword evidence="2" id="KW-1003">Cell membrane</keyword>
<keyword evidence="7 9" id="KW-0807">Transducer</keyword>
<evidence type="ECO:0000313" key="15">
    <source>
        <dbReference type="EMBL" id="GGP18102.1"/>
    </source>
</evidence>
<name>A0ABQ2P4M3_9NEIS</name>